<keyword evidence="2" id="KW-0479">Metal-binding</keyword>
<dbReference type="EMBL" id="ABXU01000042">
    <property type="protein sequence ID" value="EEB33485.1"/>
    <property type="molecule type" value="Genomic_DNA"/>
</dbReference>
<dbReference type="GO" id="GO:0009234">
    <property type="term" value="P:menaquinone biosynthetic process"/>
    <property type="evidence" value="ECO:0007669"/>
    <property type="project" value="InterPro"/>
</dbReference>
<evidence type="ECO:0000256" key="1">
    <source>
        <dbReference type="ARBA" id="ARBA00022679"/>
    </source>
</evidence>
<dbReference type="Gene3D" id="3.40.50.1220">
    <property type="entry name" value="TPP-binding domain"/>
    <property type="match status" value="1"/>
</dbReference>
<dbReference type="RefSeq" id="WP_006006537.1">
    <property type="nucleotide sequence ID" value="NZ_DS996357.1"/>
</dbReference>
<dbReference type="SUPFAM" id="SSF52518">
    <property type="entry name" value="Thiamin diphosphate-binding fold (THDP-binding)"/>
    <property type="match status" value="2"/>
</dbReference>
<dbReference type="PANTHER" id="PTHR42916:SF1">
    <property type="entry name" value="PROTEIN PHYLLO, CHLOROPLASTIC"/>
    <property type="match status" value="1"/>
</dbReference>
<keyword evidence="5" id="KW-0464">Manganese</keyword>
<evidence type="ECO:0000313" key="8">
    <source>
        <dbReference type="Proteomes" id="UP000003676"/>
    </source>
</evidence>
<reference evidence="7 8" key="2">
    <citation type="submission" date="2008-10" db="EMBL/GenBank/DDBJ databases">
        <authorList>
            <person name="Fulton L."/>
            <person name="Clifton S."/>
            <person name="Fulton B."/>
            <person name="Xu J."/>
            <person name="Minx P."/>
            <person name="Pepin K.H."/>
            <person name="Johnson M."/>
            <person name="Bhonagiri V."/>
            <person name="Nash W.E."/>
            <person name="Mardis E.R."/>
            <person name="Wilson R.K."/>
        </authorList>
    </citation>
    <scope>NUCLEOTIDE SEQUENCE [LARGE SCALE GENOMIC DNA]</scope>
    <source>
        <strain evidence="7 8">ATCC 29098</strain>
    </source>
</reference>
<sequence>MYTDDKTTQIVISMLKAYNIKNIILSPGTRNSAFSASIQCDSFFKPYSVVDERSAGYFATGLAFETNEPVVICCTGATASRNYLSALTEAFYRKLPIIAITFGYEYGDLLLTPQYIDRSTSQNDIKLRSTTLPQITGTIAQKRCELLLNDTLIKCIYGRGPVHINILHFTYKFCTTSLPTVHKIEYNSAYTLIDNLEVLLKNFSNKRIGIFIGSHNKMSPNLTYYISKFAEKYHAPVFVDHTSNYHGKNKVLIAQICDILETENLPDIMIDLGEVCGQYSLSRLFKKASVWRLSDSLNVKQRAGLVTHLFHCDEEYFFKCFSQHTLDISICNYFEEITKELEDICINDLPFSTPYIAQQYVKRIPAGSIFHASILNSLRSINFFEFATNIDVVSNVGGFGIDGALSTLLGQSLTNRLCFAQIGDLAFFYDMNALGNRHIKNNIRILLINNGLGAEFAIDQQHQKNLDRYNIDEFIAAQGHFGKAKEWAVSCGFDYMSASSKEEFLSNIDIFCNPDIAHFKHPVLFEVFTKKEDEIIGINTIRASKKRKEKIPPQNASLLSHPTEQHRFRDKLLSCLKLK</sequence>
<evidence type="ECO:0000256" key="4">
    <source>
        <dbReference type="ARBA" id="ARBA00023052"/>
    </source>
</evidence>
<evidence type="ECO:0000256" key="2">
    <source>
        <dbReference type="ARBA" id="ARBA00022723"/>
    </source>
</evidence>
<reference evidence="7 8" key="1">
    <citation type="submission" date="2008-10" db="EMBL/GenBank/DDBJ databases">
        <title>Draft genome sequence of Desulvovibrio piger (ATCC 29098).</title>
        <authorList>
            <person name="Sudarsanam P."/>
            <person name="Ley R."/>
            <person name="Guruge J."/>
            <person name="Turnbaugh P.J."/>
            <person name="Mahowald M."/>
            <person name="Liep D."/>
            <person name="Gordon J."/>
        </authorList>
    </citation>
    <scope>NUCLEOTIDE SEQUENCE [LARGE SCALE GENOMIC DNA]</scope>
    <source>
        <strain evidence="7 8">ATCC 29098</strain>
    </source>
</reference>
<keyword evidence="4" id="KW-0786">Thiamine pyrophosphate</keyword>
<dbReference type="PIRSF" id="PIRSF004983">
    <property type="entry name" value="MenD"/>
    <property type="match status" value="1"/>
</dbReference>
<feature type="domain" description="Thiamine pyrophosphate enzyme N-terminal TPP-binding" evidence="6">
    <location>
        <begin position="6"/>
        <end position="110"/>
    </location>
</feature>
<accession>B6WU68</accession>
<gene>
    <name evidence="7" type="ORF">DESPIG_01626</name>
</gene>
<name>B6WU68_9BACT</name>
<protein>
    <submittedName>
        <fullName evidence="7">2-succinyl-5-enolpyruvyl-6-hydroxy-3-cyclohexene-1-carboxylate synthase family protein</fullName>
    </submittedName>
</protein>
<dbReference type="InterPro" id="IPR029061">
    <property type="entry name" value="THDP-binding"/>
</dbReference>
<dbReference type="PANTHER" id="PTHR42916">
    <property type="entry name" value="2-SUCCINYL-5-ENOLPYRUVYL-6-HYDROXY-3-CYCLOHEXENE-1-CARBOXYLATE SYNTHASE"/>
    <property type="match status" value="1"/>
</dbReference>
<dbReference type="Pfam" id="PF02776">
    <property type="entry name" value="TPP_enzyme_N"/>
    <property type="match status" value="1"/>
</dbReference>
<dbReference type="InterPro" id="IPR012001">
    <property type="entry name" value="Thiamin_PyroP_enz_TPP-bd_dom"/>
</dbReference>
<evidence type="ECO:0000259" key="6">
    <source>
        <dbReference type="Pfam" id="PF02776"/>
    </source>
</evidence>
<dbReference type="GO" id="GO:0070204">
    <property type="term" value="F:2-succinyl-5-enolpyruvyl-6-hydroxy-3-cyclohexene-1-carboxylic-acid synthase activity"/>
    <property type="evidence" value="ECO:0007669"/>
    <property type="project" value="InterPro"/>
</dbReference>
<dbReference type="GO" id="GO:0046872">
    <property type="term" value="F:metal ion binding"/>
    <property type="evidence" value="ECO:0007669"/>
    <property type="project" value="UniProtKB-KW"/>
</dbReference>
<dbReference type="GO" id="GO:0030976">
    <property type="term" value="F:thiamine pyrophosphate binding"/>
    <property type="evidence" value="ECO:0007669"/>
    <property type="project" value="InterPro"/>
</dbReference>
<proteinExistence type="predicted"/>
<dbReference type="InterPro" id="IPR004433">
    <property type="entry name" value="MenaQ_synth_MenD"/>
</dbReference>
<evidence type="ECO:0000313" key="7">
    <source>
        <dbReference type="EMBL" id="EEB33485.1"/>
    </source>
</evidence>
<comment type="caution">
    <text evidence="7">The sequence shown here is derived from an EMBL/GenBank/DDBJ whole genome shotgun (WGS) entry which is preliminary data.</text>
</comment>
<keyword evidence="3" id="KW-0460">Magnesium</keyword>
<dbReference type="Gene3D" id="3.40.50.970">
    <property type="match status" value="2"/>
</dbReference>
<evidence type="ECO:0000256" key="5">
    <source>
        <dbReference type="ARBA" id="ARBA00023211"/>
    </source>
</evidence>
<dbReference type="eggNOG" id="COG1165">
    <property type="taxonomic scope" value="Bacteria"/>
</dbReference>
<dbReference type="HOGENOM" id="CLU_006051_3_0_7"/>
<dbReference type="AlphaFoldDB" id="B6WU68"/>
<dbReference type="Proteomes" id="UP000003676">
    <property type="component" value="Unassembled WGS sequence"/>
</dbReference>
<evidence type="ECO:0000256" key="3">
    <source>
        <dbReference type="ARBA" id="ARBA00022842"/>
    </source>
</evidence>
<organism evidence="7 8">
    <name type="scientific">Desulfovibrio piger ATCC 29098</name>
    <dbReference type="NCBI Taxonomy" id="411464"/>
    <lineage>
        <taxon>Bacteria</taxon>
        <taxon>Pseudomonadati</taxon>
        <taxon>Thermodesulfobacteriota</taxon>
        <taxon>Desulfovibrionia</taxon>
        <taxon>Desulfovibrionales</taxon>
        <taxon>Desulfovibrionaceae</taxon>
        <taxon>Desulfovibrio</taxon>
    </lineage>
</organism>
<keyword evidence="1" id="KW-0808">Transferase</keyword>